<proteinExistence type="predicted"/>
<keyword evidence="8" id="KW-1185">Reference proteome</keyword>
<evidence type="ECO:0000256" key="4">
    <source>
        <dbReference type="ARBA" id="ARBA00023163"/>
    </source>
</evidence>
<dbReference type="InterPro" id="IPR015300">
    <property type="entry name" value="DNA-bd_pseudobarrel_sf"/>
</dbReference>
<feature type="compositionally biased region" description="Acidic residues" evidence="6">
    <location>
        <begin position="108"/>
        <end position="130"/>
    </location>
</feature>
<evidence type="ECO:0000256" key="5">
    <source>
        <dbReference type="ARBA" id="ARBA00023242"/>
    </source>
</evidence>
<evidence type="ECO:0000256" key="6">
    <source>
        <dbReference type="SAM" id="MobiDB-lite"/>
    </source>
</evidence>
<name>A0A2Z6NR38_TRISU</name>
<dbReference type="InterPro" id="IPR012340">
    <property type="entry name" value="NA-bd_OB-fold"/>
</dbReference>
<dbReference type="OrthoDB" id="1436442at2759"/>
<feature type="region of interest" description="Disordered" evidence="6">
    <location>
        <begin position="101"/>
        <end position="136"/>
    </location>
</feature>
<reference evidence="8" key="1">
    <citation type="journal article" date="2017" name="Front. Plant Sci.">
        <title>Climate Clever Clovers: New Paradigm to Reduce the Environmental Footprint of Ruminants by Breeding Low Methanogenic Forages Utilizing Haplotype Variation.</title>
        <authorList>
            <person name="Kaur P."/>
            <person name="Appels R."/>
            <person name="Bayer P.E."/>
            <person name="Keeble-Gagnere G."/>
            <person name="Wang J."/>
            <person name="Hirakawa H."/>
            <person name="Shirasawa K."/>
            <person name="Vercoe P."/>
            <person name="Stefanova K."/>
            <person name="Durmic Z."/>
            <person name="Nichols P."/>
            <person name="Revell C."/>
            <person name="Isobe S.N."/>
            <person name="Edwards D."/>
            <person name="Erskine W."/>
        </authorList>
    </citation>
    <scope>NUCLEOTIDE SEQUENCE [LARGE SCALE GENOMIC DNA]</scope>
    <source>
        <strain evidence="8">cv. Daliak</strain>
    </source>
</reference>
<keyword evidence="5" id="KW-0539">Nucleus</keyword>
<sequence length="242" mass="27552">MMSAKDSADFVIFDKDANLLFDMSCADMIQGMENAGGVGGMPPQLEGLVDKTWLFKIEAKANHNPRFEQSYRVRKICTDAAIIQLLNEKWDKEEAAVRKSQNVCLSGESEDDDESDDVTESDDHGGDDDGALSSDNDQEQYHEFTVKVTEAFAYTNQVFYFPNITSKYVLDREQNKIVLRDEDTGRLCSCSIKTAKRYKFERYLADGWNDFKNELNLRPGDLLFCAIQEPPTHMNVRIIRDA</sequence>
<keyword evidence="2" id="KW-0805">Transcription regulation</keyword>
<evidence type="ECO:0008006" key="9">
    <source>
        <dbReference type="Google" id="ProtNLM"/>
    </source>
</evidence>
<evidence type="ECO:0000256" key="3">
    <source>
        <dbReference type="ARBA" id="ARBA00023125"/>
    </source>
</evidence>
<evidence type="ECO:0000313" key="7">
    <source>
        <dbReference type="EMBL" id="GAU38345.1"/>
    </source>
</evidence>
<evidence type="ECO:0000256" key="1">
    <source>
        <dbReference type="ARBA" id="ARBA00004123"/>
    </source>
</evidence>
<dbReference type="Gene3D" id="2.40.50.140">
    <property type="entry name" value="Nucleic acid-binding proteins"/>
    <property type="match status" value="1"/>
</dbReference>
<gene>
    <name evidence="7" type="ORF">TSUD_395990</name>
</gene>
<dbReference type="Gene3D" id="2.40.330.10">
    <property type="entry name" value="DNA-binding pseudobarrel domain"/>
    <property type="match status" value="1"/>
</dbReference>
<dbReference type="SUPFAM" id="SSF101936">
    <property type="entry name" value="DNA-binding pseudobarrel domain"/>
    <property type="match status" value="1"/>
</dbReference>
<evidence type="ECO:0000313" key="8">
    <source>
        <dbReference type="Proteomes" id="UP000242715"/>
    </source>
</evidence>
<keyword evidence="4" id="KW-0804">Transcription</keyword>
<comment type="subcellular location">
    <subcellularLocation>
        <location evidence="1">Nucleus</location>
    </subcellularLocation>
</comment>
<keyword evidence="3" id="KW-0238">DNA-binding</keyword>
<dbReference type="AlphaFoldDB" id="A0A2Z6NR38"/>
<dbReference type="EMBL" id="DF973711">
    <property type="protein sequence ID" value="GAU38345.1"/>
    <property type="molecule type" value="Genomic_DNA"/>
</dbReference>
<accession>A0A2Z6NR38</accession>
<protein>
    <recommendedName>
        <fullName evidence="9">TF-B3 domain-containing protein</fullName>
    </recommendedName>
</protein>
<organism evidence="7 8">
    <name type="scientific">Trifolium subterraneum</name>
    <name type="common">Subterranean clover</name>
    <dbReference type="NCBI Taxonomy" id="3900"/>
    <lineage>
        <taxon>Eukaryota</taxon>
        <taxon>Viridiplantae</taxon>
        <taxon>Streptophyta</taxon>
        <taxon>Embryophyta</taxon>
        <taxon>Tracheophyta</taxon>
        <taxon>Spermatophyta</taxon>
        <taxon>Magnoliopsida</taxon>
        <taxon>eudicotyledons</taxon>
        <taxon>Gunneridae</taxon>
        <taxon>Pentapetalae</taxon>
        <taxon>rosids</taxon>
        <taxon>fabids</taxon>
        <taxon>Fabales</taxon>
        <taxon>Fabaceae</taxon>
        <taxon>Papilionoideae</taxon>
        <taxon>50 kb inversion clade</taxon>
        <taxon>NPAAA clade</taxon>
        <taxon>Hologalegina</taxon>
        <taxon>IRL clade</taxon>
        <taxon>Trifolieae</taxon>
        <taxon>Trifolium</taxon>
    </lineage>
</organism>
<dbReference type="GO" id="GO:0003677">
    <property type="term" value="F:DNA binding"/>
    <property type="evidence" value="ECO:0007669"/>
    <property type="project" value="UniProtKB-KW"/>
</dbReference>
<dbReference type="GO" id="GO:0005634">
    <property type="term" value="C:nucleus"/>
    <property type="evidence" value="ECO:0007669"/>
    <property type="project" value="UniProtKB-SubCell"/>
</dbReference>
<dbReference type="Proteomes" id="UP000242715">
    <property type="component" value="Unassembled WGS sequence"/>
</dbReference>
<evidence type="ECO:0000256" key="2">
    <source>
        <dbReference type="ARBA" id="ARBA00023015"/>
    </source>
</evidence>